<keyword evidence="4" id="KW-1185">Reference proteome</keyword>
<organism evidence="3 4">
    <name type="scientific">Caenorhabditis auriculariae</name>
    <dbReference type="NCBI Taxonomy" id="2777116"/>
    <lineage>
        <taxon>Eukaryota</taxon>
        <taxon>Metazoa</taxon>
        <taxon>Ecdysozoa</taxon>
        <taxon>Nematoda</taxon>
        <taxon>Chromadorea</taxon>
        <taxon>Rhabditida</taxon>
        <taxon>Rhabditina</taxon>
        <taxon>Rhabditomorpha</taxon>
        <taxon>Rhabditoidea</taxon>
        <taxon>Rhabditidae</taxon>
        <taxon>Peloderinae</taxon>
        <taxon>Caenorhabditis</taxon>
    </lineage>
</organism>
<name>A0A8S1H0M1_9PELO</name>
<dbReference type="PANTHER" id="PTHR36938:SF3">
    <property type="entry name" value="WAP DOMAIN-CONTAINING PROTEIN"/>
    <property type="match status" value="1"/>
</dbReference>
<dbReference type="OrthoDB" id="5873927at2759"/>
<dbReference type="Pfam" id="PF00095">
    <property type="entry name" value="WAP"/>
    <property type="match status" value="1"/>
</dbReference>
<dbReference type="PROSITE" id="PS51390">
    <property type="entry name" value="WAP"/>
    <property type="match status" value="1"/>
</dbReference>
<dbReference type="Proteomes" id="UP000835052">
    <property type="component" value="Unassembled WGS sequence"/>
</dbReference>
<dbReference type="InterPro" id="IPR008197">
    <property type="entry name" value="WAP_dom"/>
</dbReference>
<dbReference type="InterPro" id="IPR036645">
    <property type="entry name" value="Elafin-like_sf"/>
</dbReference>
<feature type="signal peptide" evidence="1">
    <location>
        <begin position="1"/>
        <end position="19"/>
    </location>
</feature>
<reference evidence="3" key="1">
    <citation type="submission" date="2020-10" db="EMBL/GenBank/DDBJ databases">
        <authorList>
            <person name="Kikuchi T."/>
        </authorList>
    </citation>
    <scope>NUCLEOTIDE SEQUENCE</scope>
    <source>
        <strain evidence="3">NKZ352</strain>
    </source>
</reference>
<proteinExistence type="predicted"/>
<feature type="chain" id="PRO_5035898744" description="WAP domain-containing protein" evidence="1">
    <location>
        <begin position="20"/>
        <end position="190"/>
    </location>
</feature>
<accession>A0A8S1H0M1</accession>
<keyword evidence="1" id="KW-0732">Signal</keyword>
<dbReference type="Gene3D" id="4.10.75.10">
    <property type="entry name" value="Elafin-like"/>
    <property type="match status" value="1"/>
</dbReference>
<evidence type="ECO:0000256" key="1">
    <source>
        <dbReference type="SAM" id="SignalP"/>
    </source>
</evidence>
<dbReference type="PANTHER" id="PTHR36938">
    <property type="entry name" value="PROTEIN CBG26935"/>
    <property type="match status" value="1"/>
</dbReference>
<sequence length="190" mass="21029">MPACSFFTLVTRTYPAVLAMPVCSMVSDWSRCQKSDHCPLGLMCWARGSPCCTPQISDVTKFGAAEQCPTTKQMGIQCYAKNPVNWCNSDNDCHKSSVYQKCCPSGCGYNMCIRTSLNVNVKVRMSSLSLVPDQCPSMDSINIFCVSQGVSWCSAHQDCLSNAAQTRYCCPTRCGYNVCLLKVYDRWLIA</sequence>
<dbReference type="EMBL" id="CAJGYM010000010">
    <property type="protein sequence ID" value="CAD6189101.1"/>
    <property type="molecule type" value="Genomic_DNA"/>
</dbReference>
<dbReference type="GO" id="GO:0030414">
    <property type="term" value="F:peptidase inhibitor activity"/>
    <property type="evidence" value="ECO:0007669"/>
    <property type="project" value="InterPro"/>
</dbReference>
<protein>
    <recommendedName>
        <fullName evidence="2">WAP domain-containing protein</fullName>
    </recommendedName>
</protein>
<dbReference type="AlphaFoldDB" id="A0A8S1H0M1"/>
<evidence type="ECO:0000313" key="3">
    <source>
        <dbReference type="EMBL" id="CAD6189101.1"/>
    </source>
</evidence>
<evidence type="ECO:0000313" key="4">
    <source>
        <dbReference type="Proteomes" id="UP000835052"/>
    </source>
</evidence>
<dbReference type="GO" id="GO:0005576">
    <property type="term" value="C:extracellular region"/>
    <property type="evidence" value="ECO:0007669"/>
    <property type="project" value="InterPro"/>
</dbReference>
<comment type="caution">
    <text evidence="3">The sequence shown here is derived from an EMBL/GenBank/DDBJ whole genome shotgun (WGS) entry which is preliminary data.</text>
</comment>
<evidence type="ECO:0000259" key="2">
    <source>
        <dbReference type="PROSITE" id="PS51390"/>
    </source>
</evidence>
<feature type="domain" description="WAP" evidence="2">
    <location>
        <begin position="58"/>
        <end position="116"/>
    </location>
</feature>
<gene>
    <name evidence="3" type="ORF">CAUJ_LOCUS5020</name>
</gene>